<reference evidence="5" key="1">
    <citation type="submission" date="2019-08" db="EMBL/GenBank/DDBJ databases">
        <authorList>
            <person name="Kucharzyk K."/>
            <person name="Murdoch R.W."/>
            <person name="Higgins S."/>
            <person name="Loffler F."/>
        </authorList>
    </citation>
    <scope>NUCLEOTIDE SEQUENCE</scope>
</reference>
<organism evidence="5">
    <name type="scientific">bioreactor metagenome</name>
    <dbReference type="NCBI Taxonomy" id="1076179"/>
    <lineage>
        <taxon>unclassified sequences</taxon>
        <taxon>metagenomes</taxon>
        <taxon>ecological metagenomes</taxon>
    </lineage>
</organism>
<comment type="similarity">
    <text evidence="3">Belongs to the flavoredoxin family.</text>
</comment>
<dbReference type="InterPro" id="IPR052174">
    <property type="entry name" value="Flavoredoxin"/>
</dbReference>
<evidence type="ECO:0000256" key="3">
    <source>
        <dbReference type="ARBA" id="ARBA00038054"/>
    </source>
</evidence>
<dbReference type="Pfam" id="PF01613">
    <property type="entry name" value="Flavin_Reduct"/>
    <property type="match status" value="1"/>
</dbReference>
<evidence type="ECO:0000256" key="2">
    <source>
        <dbReference type="ARBA" id="ARBA00022630"/>
    </source>
</evidence>
<evidence type="ECO:0000256" key="1">
    <source>
        <dbReference type="ARBA" id="ARBA00001917"/>
    </source>
</evidence>
<evidence type="ECO:0000259" key="4">
    <source>
        <dbReference type="SMART" id="SM00903"/>
    </source>
</evidence>
<name>A0A645A5U9_9ZZZZ</name>
<protein>
    <submittedName>
        <fullName evidence="5">Flavoredoxin</fullName>
    </submittedName>
</protein>
<feature type="domain" description="Flavin reductase like" evidence="4">
    <location>
        <begin position="11"/>
        <end position="162"/>
    </location>
</feature>
<dbReference type="InterPro" id="IPR002563">
    <property type="entry name" value="Flavin_Rdtase-like_dom"/>
</dbReference>
<dbReference type="GO" id="GO:0010181">
    <property type="term" value="F:FMN binding"/>
    <property type="evidence" value="ECO:0007669"/>
    <property type="project" value="InterPro"/>
</dbReference>
<comment type="cofactor">
    <cofactor evidence="1">
        <name>FMN</name>
        <dbReference type="ChEBI" id="CHEBI:58210"/>
    </cofactor>
</comment>
<dbReference type="Gene3D" id="2.30.110.10">
    <property type="entry name" value="Electron Transport, Fmn-binding Protein, Chain A"/>
    <property type="match status" value="1"/>
</dbReference>
<evidence type="ECO:0000313" key="5">
    <source>
        <dbReference type="EMBL" id="MPM48539.1"/>
    </source>
</evidence>
<keyword evidence="2" id="KW-0285">Flavoprotein</keyword>
<comment type="caution">
    <text evidence="5">The sequence shown here is derived from an EMBL/GenBank/DDBJ whole genome shotgun (WGS) entry which is preliminary data.</text>
</comment>
<dbReference type="SMART" id="SM00903">
    <property type="entry name" value="Flavin_Reduct"/>
    <property type="match status" value="1"/>
</dbReference>
<gene>
    <name evidence="5" type="primary">flr_7</name>
    <name evidence="5" type="ORF">SDC9_95264</name>
</gene>
<dbReference type="EMBL" id="VSSQ01012143">
    <property type="protein sequence ID" value="MPM48539.1"/>
    <property type="molecule type" value="Genomic_DNA"/>
</dbReference>
<accession>A0A645A5U9</accession>
<dbReference type="InterPro" id="IPR012349">
    <property type="entry name" value="Split_barrel_FMN-bd"/>
</dbReference>
<dbReference type="AlphaFoldDB" id="A0A645A5U9"/>
<sequence>MSKVTWKAGTMLYPLPPVMVSCGTMEKSNIITVAWTGTVNSEPPMTYVSVRPERYSYGLIKETGEFVINLTTDRLVWNADFCGVKSGRDVDKFALPSLTAIAASEVSAPMIEESPVNIECRVERSMLLGSHEMFLAKIIAVNVSEKLLDAKGVLHLEKAGLAATAHGKYFTLGRQVGSFGYSVKKR</sequence>
<dbReference type="PANTHER" id="PTHR43567:SF1">
    <property type="entry name" value="FLAVOREDOXIN"/>
    <property type="match status" value="1"/>
</dbReference>
<dbReference type="PROSITE" id="PS51257">
    <property type="entry name" value="PROKAR_LIPOPROTEIN"/>
    <property type="match status" value="1"/>
</dbReference>
<dbReference type="SUPFAM" id="SSF50475">
    <property type="entry name" value="FMN-binding split barrel"/>
    <property type="match status" value="1"/>
</dbReference>
<dbReference type="PANTHER" id="PTHR43567">
    <property type="entry name" value="FLAVOREDOXIN-RELATED-RELATED"/>
    <property type="match status" value="1"/>
</dbReference>
<proteinExistence type="inferred from homology"/>